<dbReference type="Proteomes" id="UP000094068">
    <property type="component" value="Unassembled WGS sequence"/>
</dbReference>
<sequence length="286" mass="34069">MITLTNDKKNLFDYYINNLAELAPYFHLTTKQTWKKSCFEDTDFEGEQKFKELFTVVAREDEQIEGFIQFGLSSYGYDENVEKDFLKPIAVIRQIYFSERKETIGQKLINEALNYFKQNNFSQYYAFFHALGMSFTSSHGKLSKNFDYIENLLLNNGFKIEHENVYYRKILQNEFVTKNKVILKHDCNLNECTENITFFLETEPIGKCNIFYLPDGKRVYLRWIFLADEFQNKGYSSQSMKLLCKYLYQKNCTELHTDTADSNFRAQRYYLKNNFSDLGRTRSYLV</sequence>
<gene>
    <name evidence="2" type="ORF">BCR21_14340</name>
</gene>
<reference evidence="3" key="1">
    <citation type="submission" date="2016-09" db="EMBL/GenBank/DDBJ databases">
        <authorList>
            <person name="Gulvik C.A."/>
        </authorList>
    </citation>
    <scope>NUCLEOTIDE SEQUENCE [LARGE SCALE GENOMIC DNA]</scope>
    <source>
        <strain evidence="3">DSM 23328</strain>
    </source>
</reference>
<dbReference type="AlphaFoldDB" id="A0A1E5GA41"/>
<dbReference type="GO" id="GO:0016747">
    <property type="term" value="F:acyltransferase activity, transferring groups other than amino-acyl groups"/>
    <property type="evidence" value="ECO:0007669"/>
    <property type="project" value="InterPro"/>
</dbReference>
<comment type="caution">
    <text evidence="2">The sequence shown here is derived from an EMBL/GenBank/DDBJ whole genome shotgun (WGS) entry which is preliminary data.</text>
</comment>
<evidence type="ECO:0000313" key="2">
    <source>
        <dbReference type="EMBL" id="OEG09527.1"/>
    </source>
</evidence>
<dbReference type="Pfam" id="PF00583">
    <property type="entry name" value="Acetyltransf_1"/>
    <property type="match status" value="1"/>
</dbReference>
<protein>
    <recommendedName>
        <fullName evidence="1">N-acetyltransferase domain-containing protein</fullName>
    </recommendedName>
</protein>
<dbReference type="SUPFAM" id="SSF55729">
    <property type="entry name" value="Acyl-CoA N-acyltransferases (Nat)"/>
    <property type="match status" value="1"/>
</dbReference>
<dbReference type="RefSeq" id="WP_069647205.1">
    <property type="nucleotide sequence ID" value="NZ_MIJZ01000016.1"/>
</dbReference>
<organism evidence="2 3">
    <name type="scientific">Enterococcus ureasiticus</name>
    <dbReference type="NCBI Taxonomy" id="903984"/>
    <lineage>
        <taxon>Bacteria</taxon>
        <taxon>Bacillati</taxon>
        <taxon>Bacillota</taxon>
        <taxon>Bacilli</taxon>
        <taxon>Lactobacillales</taxon>
        <taxon>Enterococcaceae</taxon>
        <taxon>Enterococcus</taxon>
    </lineage>
</organism>
<dbReference type="OrthoDB" id="9127144at2"/>
<name>A0A1E5GA41_9ENTE</name>
<proteinExistence type="predicted"/>
<dbReference type="EMBL" id="MIJZ01000016">
    <property type="protein sequence ID" value="OEG09527.1"/>
    <property type="molecule type" value="Genomic_DNA"/>
</dbReference>
<evidence type="ECO:0000313" key="3">
    <source>
        <dbReference type="Proteomes" id="UP000094068"/>
    </source>
</evidence>
<keyword evidence="3" id="KW-1185">Reference proteome</keyword>
<dbReference type="CDD" id="cd04301">
    <property type="entry name" value="NAT_SF"/>
    <property type="match status" value="1"/>
</dbReference>
<dbReference type="InterPro" id="IPR000182">
    <property type="entry name" value="GNAT_dom"/>
</dbReference>
<evidence type="ECO:0000259" key="1">
    <source>
        <dbReference type="PROSITE" id="PS51186"/>
    </source>
</evidence>
<feature type="domain" description="N-acetyltransferase" evidence="1">
    <location>
        <begin position="152"/>
        <end position="286"/>
    </location>
</feature>
<dbReference type="Gene3D" id="3.40.630.30">
    <property type="match status" value="2"/>
</dbReference>
<dbReference type="InterPro" id="IPR016181">
    <property type="entry name" value="Acyl_CoA_acyltransferase"/>
</dbReference>
<accession>A0A1E5GA41</accession>
<dbReference type="PROSITE" id="PS51186">
    <property type="entry name" value="GNAT"/>
    <property type="match status" value="1"/>
</dbReference>